<evidence type="ECO:0000259" key="3">
    <source>
        <dbReference type="Pfam" id="PF03544"/>
    </source>
</evidence>
<dbReference type="InterPro" id="IPR037682">
    <property type="entry name" value="TonB_C"/>
</dbReference>
<evidence type="ECO:0000256" key="2">
    <source>
        <dbReference type="SAM" id="Phobius"/>
    </source>
</evidence>
<feature type="region of interest" description="Disordered" evidence="1">
    <location>
        <begin position="146"/>
        <end position="169"/>
    </location>
</feature>
<dbReference type="Gene3D" id="3.30.1150.10">
    <property type="match status" value="1"/>
</dbReference>
<dbReference type="PANTHER" id="PTHR33446:SF2">
    <property type="entry name" value="PROTEIN TONB"/>
    <property type="match status" value="1"/>
</dbReference>
<feature type="domain" description="TonB C-terminal" evidence="3">
    <location>
        <begin position="209"/>
        <end position="273"/>
    </location>
</feature>
<dbReference type="RefSeq" id="WP_115951189.1">
    <property type="nucleotide sequence ID" value="NZ_QNVS01000061.1"/>
</dbReference>
<keyword evidence="5" id="KW-1185">Reference proteome</keyword>
<dbReference type="GO" id="GO:0098797">
    <property type="term" value="C:plasma membrane protein complex"/>
    <property type="evidence" value="ECO:0007669"/>
    <property type="project" value="TreeGrafter"/>
</dbReference>
<dbReference type="AlphaFoldDB" id="A0A3D9BFB4"/>
<accession>A0A3D9BFB4</accession>
<dbReference type="GO" id="GO:0055085">
    <property type="term" value="P:transmembrane transport"/>
    <property type="evidence" value="ECO:0007669"/>
    <property type="project" value="InterPro"/>
</dbReference>
<dbReference type="GO" id="GO:0031992">
    <property type="term" value="F:energy transducer activity"/>
    <property type="evidence" value="ECO:0007669"/>
    <property type="project" value="TreeGrafter"/>
</dbReference>
<dbReference type="Pfam" id="PF03544">
    <property type="entry name" value="TonB_C"/>
    <property type="match status" value="1"/>
</dbReference>
<dbReference type="PANTHER" id="PTHR33446">
    <property type="entry name" value="PROTEIN TONB-RELATED"/>
    <property type="match status" value="1"/>
</dbReference>
<keyword evidence="2" id="KW-0472">Membrane</keyword>
<dbReference type="InterPro" id="IPR051045">
    <property type="entry name" value="TonB-dependent_transducer"/>
</dbReference>
<evidence type="ECO:0000313" key="5">
    <source>
        <dbReference type="Proteomes" id="UP000256512"/>
    </source>
</evidence>
<comment type="caution">
    <text evidence="4">The sequence shown here is derived from an EMBL/GenBank/DDBJ whole genome shotgun (WGS) entry which is preliminary data.</text>
</comment>
<keyword evidence="2" id="KW-1133">Transmembrane helix</keyword>
<protein>
    <submittedName>
        <fullName evidence="4">Energy transducer TonB</fullName>
    </submittedName>
</protein>
<organism evidence="4 5">
    <name type="scientific">Chryseobacterium piscium</name>
    <dbReference type="NCBI Taxonomy" id="333702"/>
    <lineage>
        <taxon>Bacteria</taxon>
        <taxon>Pseudomonadati</taxon>
        <taxon>Bacteroidota</taxon>
        <taxon>Flavobacteriia</taxon>
        <taxon>Flavobacteriales</taxon>
        <taxon>Weeksellaceae</taxon>
        <taxon>Chryseobacterium group</taxon>
        <taxon>Chryseobacterium</taxon>
    </lineage>
</organism>
<feature type="transmembrane region" description="Helical" evidence="2">
    <location>
        <begin position="42"/>
        <end position="62"/>
    </location>
</feature>
<evidence type="ECO:0000313" key="4">
    <source>
        <dbReference type="EMBL" id="REC52219.1"/>
    </source>
</evidence>
<name>A0A3D9BFB4_9FLAO</name>
<reference evidence="4 5" key="1">
    <citation type="journal article" date="2006" name="Int. J. Syst. Evol. Microbiol.">
        <title>Chryseobacterium piscium sp. nov., isolated from fish of the South Atlantic Ocean off South Africa.</title>
        <authorList>
            <person name="de Beer H."/>
            <person name="Hugo C.J."/>
            <person name="Jooste P.J."/>
            <person name="Vancanneyt M."/>
            <person name="Coenye T."/>
            <person name="Vandamme P."/>
        </authorList>
    </citation>
    <scope>NUCLEOTIDE SEQUENCE [LARGE SCALE GENOMIC DNA]</scope>
    <source>
        <strain evidence="4 5">CCUG 51923</strain>
    </source>
</reference>
<sequence>MADENIYNQNLTLDEIVFENRNKEYGAYDLRHQYPRLLTKSFIIGTGLFLVTALSPFIYMTIKSMNEKDALEVKSDLVEIIEEDPIIEQPKEEEPPPPPPKVEEEKIEIIQNVVPEPVKAPKIETPPPPISKQLETTTGLVNQEGVKAPAYTPPPPPPSTGTKSSTAEVKPQVSESQIYSEVEQTAEFPGGINAFRKKVSENFDSSAIEGADGVVKGEVTFVVERDGSITDIKVNGKNSDFNSEAVRTVKSIKNKWAPAKINGQTVRYRYRLPLAMQPPE</sequence>
<dbReference type="SUPFAM" id="SSF74653">
    <property type="entry name" value="TolA/TonB C-terminal domain"/>
    <property type="match status" value="1"/>
</dbReference>
<dbReference type="Proteomes" id="UP000256512">
    <property type="component" value="Unassembled WGS sequence"/>
</dbReference>
<evidence type="ECO:0000256" key="1">
    <source>
        <dbReference type="SAM" id="MobiDB-lite"/>
    </source>
</evidence>
<dbReference type="EMBL" id="QNVS01000061">
    <property type="protein sequence ID" value="REC52219.1"/>
    <property type="molecule type" value="Genomic_DNA"/>
</dbReference>
<proteinExistence type="predicted"/>
<keyword evidence="2" id="KW-0812">Transmembrane</keyword>
<gene>
    <name evidence="4" type="ORF">DRF62_15940</name>
</gene>